<feature type="domain" description="ABC transmembrane type-1" evidence="8">
    <location>
        <begin position="95"/>
        <end position="296"/>
    </location>
</feature>
<feature type="transmembrane region" description="Helical" evidence="7">
    <location>
        <begin position="279"/>
        <end position="299"/>
    </location>
</feature>
<dbReference type="EMBL" id="LDCN01000015">
    <property type="protein sequence ID" value="KLH95900.1"/>
    <property type="molecule type" value="Genomic_DNA"/>
</dbReference>
<dbReference type="Pfam" id="PF00528">
    <property type="entry name" value="BPD_transp_1"/>
    <property type="match status" value="1"/>
</dbReference>
<evidence type="ECO:0000256" key="5">
    <source>
        <dbReference type="ARBA" id="ARBA00022989"/>
    </source>
</evidence>
<dbReference type="GO" id="GO:0055085">
    <property type="term" value="P:transmembrane transport"/>
    <property type="evidence" value="ECO:0007669"/>
    <property type="project" value="InterPro"/>
</dbReference>
<dbReference type="GeneID" id="87588935"/>
<evidence type="ECO:0000256" key="2">
    <source>
        <dbReference type="ARBA" id="ARBA00022448"/>
    </source>
</evidence>
<comment type="similarity">
    <text evidence="7">Belongs to the binding-protein-dependent transport system permease family.</text>
</comment>
<evidence type="ECO:0000313" key="9">
    <source>
        <dbReference type="EMBL" id="ASJ56715.1"/>
    </source>
</evidence>
<dbReference type="PANTHER" id="PTHR43163">
    <property type="entry name" value="DIPEPTIDE TRANSPORT SYSTEM PERMEASE PROTEIN DPPB-RELATED"/>
    <property type="match status" value="1"/>
</dbReference>
<gene>
    <name evidence="10" type="primary">dppB</name>
    <name evidence="11" type="ORF">AA984_28220</name>
    <name evidence="10" type="ORF">BFO01nite_53720</name>
    <name evidence="9" type="ORF">BP422_26190</name>
</gene>
<dbReference type="CDD" id="cd06261">
    <property type="entry name" value="TM_PBP2"/>
    <property type="match status" value="1"/>
</dbReference>
<feature type="transmembrane region" description="Helical" evidence="7">
    <location>
        <begin position="99"/>
        <end position="122"/>
    </location>
</feature>
<keyword evidence="5 7" id="KW-1133">Transmembrane helix</keyword>
<dbReference type="AlphaFoldDB" id="A0A0H0SBS9"/>
<dbReference type="InterPro" id="IPR035906">
    <property type="entry name" value="MetI-like_sf"/>
</dbReference>
<accession>A0A0H0SBS9</accession>
<dbReference type="PANTHER" id="PTHR43163:SF6">
    <property type="entry name" value="DIPEPTIDE TRANSPORT SYSTEM PERMEASE PROTEIN DPPB-RELATED"/>
    <property type="match status" value="1"/>
</dbReference>
<keyword evidence="2 7" id="KW-0813">Transport</keyword>
<evidence type="ECO:0000256" key="1">
    <source>
        <dbReference type="ARBA" id="ARBA00004651"/>
    </source>
</evidence>
<dbReference type="EMBL" id="BJOL01000042">
    <property type="protein sequence ID" value="GED61240.1"/>
    <property type="molecule type" value="Genomic_DNA"/>
</dbReference>
<keyword evidence="4 7" id="KW-0812">Transmembrane</keyword>
<dbReference type="KEGG" id="bfm:BP422_26190"/>
<sequence length="312" mass="34344">MLSFVFRRFISMIVTLWLIITLTFFLMHAVPGSPFEKEGKALNEAVAANLNAYYNLDKPLLVQYGLYLQKLVQFDLGPSIANSSDTVNKMIARGFPVSFQLGLISVVFAIVTGIALGVIAALRHNRLIDYLAMIIAVIGISVPSFVVASLLIKYLAVEWKLLPTATWGTWQHVIMPALALAFGPIAIIARLTRTNMLEVLTQEYIETARAKGLSPATIVLKHALRNAILPVVTLLGALIANVLTGSFVIEKIFAIPGMGKYFVAGINNRDYSVIMGTTVFYSALLIFLMFVVDVLYGIIDPRIKLHRKESEG</sequence>
<dbReference type="EMBL" id="CP018145">
    <property type="protein sequence ID" value="ASJ56715.1"/>
    <property type="molecule type" value="Genomic_DNA"/>
</dbReference>
<dbReference type="SUPFAM" id="SSF161098">
    <property type="entry name" value="MetI-like"/>
    <property type="match status" value="1"/>
</dbReference>
<reference evidence="11 12" key="1">
    <citation type="submission" date="2015-05" db="EMBL/GenBank/DDBJ databases">
        <title>Genome sequencing project for genomic taxonomy and phylogenomics of Bacillus-like bacteria.</title>
        <authorList>
            <person name="Liu B."/>
            <person name="Wang J."/>
            <person name="Zhu Y."/>
            <person name="Liu G."/>
            <person name="Chen Q."/>
            <person name="Chen Z."/>
            <person name="Lan J."/>
            <person name="Che J."/>
            <person name="Ge C."/>
            <person name="Shi H."/>
            <person name="Pan Z."/>
            <person name="Liu X."/>
        </authorList>
    </citation>
    <scope>NUCLEOTIDE SEQUENCE [LARGE SCALE GENOMIC DNA]</scope>
    <source>
        <strain evidence="11 12">DSM 9885</strain>
    </source>
</reference>
<dbReference type="Proteomes" id="UP000319498">
    <property type="component" value="Unassembled WGS sequence"/>
</dbReference>
<evidence type="ECO:0000256" key="7">
    <source>
        <dbReference type="RuleBase" id="RU363032"/>
    </source>
</evidence>
<dbReference type="RefSeq" id="WP_047074807.1">
    <property type="nucleotide sequence ID" value="NZ_BJOL01000042.1"/>
</dbReference>
<dbReference type="OrthoDB" id="24153at2"/>
<evidence type="ECO:0000259" key="8">
    <source>
        <dbReference type="PROSITE" id="PS50928"/>
    </source>
</evidence>
<evidence type="ECO:0000313" key="10">
    <source>
        <dbReference type="EMBL" id="GED61240.1"/>
    </source>
</evidence>
<dbReference type="InterPro" id="IPR045621">
    <property type="entry name" value="BPD_transp_1_N"/>
</dbReference>
<dbReference type="GO" id="GO:0005886">
    <property type="term" value="C:plasma membrane"/>
    <property type="evidence" value="ECO:0007669"/>
    <property type="project" value="UniProtKB-SubCell"/>
</dbReference>
<organism evidence="9 13">
    <name type="scientific">Brevibacillus formosus</name>
    <dbReference type="NCBI Taxonomy" id="54913"/>
    <lineage>
        <taxon>Bacteria</taxon>
        <taxon>Bacillati</taxon>
        <taxon>Bacillota</taxon>
        <taxon>Bacilli</taxon>
        <taxon>Bacillales</taxon>
        <taxon>Paenibacillaceae</taxon>
        <taxon>Brevibacillus</taxon>
    </lineage>
</organism>
<protein>
    <submittedName>
        <fullName evidence="10">Dipeptide transport system permease protein DppB</fullName>
    </submittedName>
    <submittedName>
        <fullName evidence="9">Peptide ABC transporter permease</fullName>
    </submittedName>
</protein>
<evidence type="ECO:0000256" key="4">
    <source>
        <dbReference type="ARBA" id="ARBA00022692"/>
    </source>
</evidence>
<dbReference type="Gene3D" id="1.10.3720.10">
    <property type="entry name" value="MetI-like"/>
    <property type="match status" value="1"/>
</dbReference>
<feature type="transmembrane region" description="Helical" evidence="7">
    <location>
        <begin position="227"/>
        <end position="249"/>
    </location>
</feature>
<feature type="transmembrane region" description="Helical" evidence="7">
    <location>
        <begin position="134"/>
        <end position="157"/>
    </location>
</feature>
<evidence type="ECO:0000256" key="3">
    <source>
        <dbReference type="ARBA" id="ARBA00022475"/>
    </source>
</evidence>
<comment type="subcellular location">
    <subcellularLocation>
        <location evidence="1 7">Cell membrane</location>
        <topology evidence="1 7">Multi-pass membrane protein</topology>
    </subcellularLocation>
</comment>
<dbReference type="Proteomes" id="UP000197781">
    <property type="component" value="Chromosome"/>
</dbReference>
<feature type="transmembrane region" description="Helical" evidence="7">
    <location>
        <begin position="169"/>
        <end position="189"/>
    </location>
</feature>
<evidence type="ECO:0000256" key="6">
    <source>
        <dbReference type="ARBA" id="ARBA00023136"/>
    </source>
</evidence>
<reference evidence="9 13" key="2">
    <citation type="submission" date="2016-11" db="EMBL/GenBank/DDBJ databases">
        <authorList>
            <person name="Jaros S."/>
            <person name="Januszkiewicz K."/>
            <person name="Wedrychowicz H."/>
        </authorList>
    </citation>
    <scope>NUCLEOTIDE SEQUENCE [LARGE SCALE GENOMIC DNA]</scope>
    <source>
        <strain evidence="9 13">NF2</strain>
    </source>
</reference>
<keyword evidence="14" id="KW-1185">Reference proteome</keyword>
<evidence type="ECO:0000313" key="13">
    <source>
        <dbReference type="Proteomes" id="UP000197781"/>
    </source>
</evidence>
<evidence type="ECO:0000313" key="11">
    <source>
        <dbReference type="EMBL" id="KLH95900.1"/>
    </source>
</evidence>
<evidence type="ECO:0000313" key="14">
    <source>
        <dbReference type="Proteomes" id="UP000319498"/>
    </source>
</evidence>
<dbReference type="Proteomes" id="UP000035218">
    <property type="component" value="Unassembled WGS sequence"/>
</dbReference>
<feature type="transmembrane region" description="Helical" evidence="7">
    <location>
        <begin position="9"/>
        <end position="30"/>
    </location>
</feature>
<dbReference type="PROSITE" id="PS50928">
    <property type="entry name" value="ABC_TM1"/>
    <property type="match status" value="1"/>
</dbReference>
<reference evidence="10 14" key="3">
    <citation type="submission" date="2019-06" db="EMBL/GenBank/DDBJ databases">
        <title>Whole genome shotgun sequence of Brevibacillus formosus NBRC 15716.</title>
        <authorList>
            <person name="Hosoyama A."/>
            <person name="Uohara A."/>
            <person name="Ohji S."/>
            <person name="Ichikawa N."/>
        </authorList>
    </citation>
    <scope>NUCLEOTIDE SEQUENCE [LARGE SCALE GENOMIC DNA]</scope>
    <source>
        <strain evidence="10 14">NBRC 15716</strain>
    </source>
</reference>
<dbReference type="InterPro" id="IPR000515">
    <property type="entry name" value="MetI-like"/>
</dbReference>
<keyword evidence="3" id="KW-1003">Cell membrane</keyword>
<name>A0A0H0SBS9_9BACL</name>
<dbReference type="Pfam" id="PF19300">
    <property type="entry name" value="BPD_transp_1_N"/>
    <property type="match status" value="1"/>
</dbReference>
<evidence type="ECO:0000313" key="12">
    <source>
        <dbReference type="Proteomes" id="UP000035218"/>
    </source>
</evidence>
<proteinExistence type="inferred from homology"/>
<keyword evidence="6 7" id="KW-0472">Membrane</keyword>